<dbReference type="AlphaFoldDB" id="A0A3M7QYG1"/>
<sequence>TDLFEWFYQNLREFTKILVNLRDPFIYSSPRIVFSALRILFNRQTVNIRKKLQKSTLDNSEKFYCSLFLVKYDSINHI</sequence>
<gene>
    <name evidence="1" type="ORF">BpHYR1_022280</name>
</gene>
<dbReference type="EMBL" id="REGN01004799">
    <property type="protein sequence ID" value="RNA16141.1"/>
    <property type="molecule type" value="Genomic_DNA"/>
</dbReference>
<evidence type="ECO:0000313" key="2">
    <source>
        <dbReference type="Proteomes" id="UP000276133"/>
    </source>
</evidence>
<keyword evidence="2" id="KW-1185">Reference proteome</keyword>
<evidence type="ECO:0000313" key="1">
    <source>
        <dbReference type="EMBL" id="RNA16141.1"/>
    </source>
</evidence>
<feature type="non-terminal residue" evidence="1">
    <location>
        <position position="1"/>
    </location>
</feature>
<name>A0A3M7QYG1_BRAPC</name>
<comment type="caution">
    <text evidence="1">The sequence shown here is derived from an EMBL/GenBank/DDBJ whole genome shotgun (WGS) entry which is preliminary data.</text>
</comment>
<dbReference type="Proteomes" id="UP000276133">
    <property type="component" value="Unassembled WGS sequence"/>
</dbReference>
<proteinExistence type="predicted"/>
<accession>A0A3M7QYG1</accession>
<reference evidence="1 2" key="1">
    <citation type="journal article" date="2018" name="Sci. Rep.">
        <title>Genomic signatures of local adaptation to the degree of environmental predictability in rotifers.</title>
        <authorList>
            <person name="Franch-Gras L."/>
            <person name="Hahn C."/>
            <person name="Garcia-Roger E.M."/>
            <person name="Carmona M.J."/>
            <person name="Serra M."/>
            <person name="Gomez A."/>
        </authorList>
    </citation>
    <scope>NUCLEOTIDE SEQUENCE [LARGE SCALE GENOMIC DNA]</scope>
    <source>
        <strain evidence="1">HYR1</strain>
    </source>
</reference>
<organism evidence="1 2">
    <name type="scientific">Brachionus plicatilis</name>
    <name type="common">Marine rotifer</name>
    <name type="synonym">Brachionus muelleri</name>
    <dbReference type="NCBI Taxonomy" id="10195"/>
    <lineage>
        <taxon>Eukaryota</taxon>
        <taxon>Metazoa</taxon>
        <taxon>Spiralia</taxon>
        <taxon>Gnathifera</taxon>
        <taxon>Rotifera</taxon>
        <taxon>Eurotatoria</taxon>
        <taxon>Monogononta</taxon>
        <taxon>Pseudotrocha</taxon>
        <taxon>Ploima</taxon>
        <taxon>Brachionidae</taxon>
        <taxon>Brachionus</taxon>
    </lineage>
</organism>
<protein>
    <submittedName>
        <fullName evidence="1">Uncharacterized protein</fullName>
    </submittedName>
</protein>